<organism evidence="2 3">
    <name type="scientific">Adineta ricciae</name>
    <name type="common">Rotifer</name>
    <dbReference type="NCBI Taxonomy" id="249248"/>
    <lineage>
        <taxon>Eukaryota</taxon>
        <taxon>Metazoa</taxon>
        <taxon>Spiralia</taxon>
        <taxon>Gnathifera</taxon>
        <taxon>Rotifera</taxon>
        <taxon>Eurotatoria</taxon>
        <taxon>Bdelloidea</taxon>
        <taxon>Adinetida</taxon>
        <taxon>Adinetidae</taxon>
        <taxon>Adineta</taxon>
    </lineage>
</organism>
<keyword evidence="3" id="KW-1185">Reference proteome</keyword>
<sequence length="184" mass="21003">MSDSYPDDLPVYCLVLSGLLLFLTILYPAMTVSQAPQSPLPPELDTSVIVFGVIAFVFVPIIVLICCCRSIYNSLITSHIELYIEKWKRIDELSRIEESRPLAIIYANSLLDHVLKTSNYSGETMRQRLASAKDIFKNAEQVQWANDLRNKIAHEIDIQTLLKEDFDNALQYFRQALVDLHALK</sequence>
<evidence type="ECO:0000313" key="2">
    <source>
        <dbReference type="EMBL" id="CAF1214489.1"/>
    </source>
</evidence>
<dbReference type="AlphaFoldDB" id="A0A814X541"/>
<keyword evidence="1" id="KW-0472">Membrane</keyword>
<feature type="transmembrane region" description="Helical" evidence="1">
    <location>
        <begin position="49"/>
        <end position="72"/>
    </location>
</feature>
<name>A0A814X541_ADIRI</name>
<feature type="transmembrane region" description="Helical" evidence="1">
    <location>
        <begin position="9"/>
        <end position="29"/>
    </location>
</feature>
<reference evidence="2" key="1">
    <citation type="submission" date="2021-02" db="EMBL/GenBank/DDBJ databases">
        <authorList>
            <person name="Nowell W R."/>
        </authorList>
    </citation>
    <scope>NUCLEOTIDE SEQUENCE</scope>
</reference>
<accession>A0A814X541</accession>
<protein>
    <submittedName>
        <fullName evidence="2">Uncharacterized protein</fullName>
    </submittedName>
</protein>
<evidence type="ECO:0000256" key="1">
    <source>
        <dbReference type="SAM" id="Phobius"/>
    </source>
</evidence>
<dbReference type="Proteomes" id="UP000663828">
    <property type="component" value="Unassembled WGS sequence"/>
</dbReference>
<comment type="caution">
    <text evidence="2">The sequence shown here is derived from an EMBL/GenBank/DDBJ whole genome shotgun (WGS) entry which is preliminary data.</text>
</comment>
<keyword evidence="1" id="KW-0812">Transmembrane</keyword>
<dbReference type="EMBL" id="CAJNOR010001881">
    <property type="protein sequence ID" value="CAF1214489.1"/>
    <property type="molecule type" value="Genomic_DNA"/>
</dbReference>
<gene>
    <name evidence="2" type="ORF">XAT740_LOCUS24374</name>
</gene>
<evidence type="ECO:0000313" key="3">
    <source>
        <dbReference type="Proteomes" id="UP000663828"/>
    </source>
</evidence>
<proteinExistence type="predicted"/>
<keyword evidence="1" id="KW-1133">Transmembrane helix</keyword>